<organism evidence="9 10">
    <name type="scientific">Yokenella regensburgei</name>
    <dbReference type="NCBI Taxonomy" id="158877"/>
    <lineage>
        <taxon>Bacteria</taxon>
        <taxon>Pseudomonadati</taxon>
        <taxon>Pseudomonadota</taxon>
        <taxon>Gammaproteobacteria</taxon>
        <taxon>Enterobacterales</taxon>
        <taxon>Enterobacteriaceae</taxon>
        <taxon>Yokenella</taxon>
    </lineage>
</organism>
<evidence type="ECO:0000256" key="2">
    <source>
        <dbReference type="ARBA" id="ARBA00013194"/>
    </source>
</evidence>
<gene>
    <name evidence="9" type="primary">fkpA_1</name>
    <name evidence="9" type="ORF">NCTC11967_02015</name>
</gene>
<feature type="compositionally biased region" description="Low complexity" evidence="6">
    <location>
        <begin position="177"/>
        <end position="196"/>
    </location>
</feature>
<reference evidence="9 10" key="1">
    <citation type="submission" date="2018-06" db="EMBL/GenBank/DDBJ databases">
        <authorList>
            <consortium name="Pathogen Informatics"/>
            <person name="Doyle S."/>
        </authorList>
    </citation>
    <scope>NUCLEOTIDE SEQUENCE [LARGE SCALE GENOMIC DNA]</scope>
    <source>
        <strain evidence="9 10">NCTC11967</strain>
    </source>
</reference>
<evidence type="ECO:0000313" key="10">
    <source>
        <dbReference type="Proteomes" id="UP000251313"/>
    </source>
</evidence>
<name>A0AB38FUI5_9ENTR</name>
<evidence type="ECO:0000256" key="1">
    <source>
        <dbReference type="ARBA" id="ARBA00000971"/>
    </source>
</evidence>
<feature type="signal peptide" evidence="7">
    <location>
        <begin position="1"/>
        <end position="47"/>
    </location>
</feature>
<dbReference type="Pfam" id="PF01346">
    <property type="entry name" value="FKBP_N"/>
    <property type="match status" value="1"/>
</dbReference>
<dbReference type="EMBL" id="UAVL01000009">
    <property type="protein sequence ID" value="SQA62992.1"/>
    <property type="molecule type" value="Genomic_DNA"/>
</dbReference>
<dbReference type="PROSITE" id="PS50059">
    <property type="entry name" value="FKBP_PPIASE"/>
    <property type="match status" value="1"/>
</dbReference>
<dbReference type="EC" id="5.2.1.8" evidence="2 5"/>
<dbReference type="InterPro" id="IPR001179">
    <property type="entry name" value="PPIase_FKBP_dom"/>
</dbReference>
<accession>A0AB38FUI5</accession>
<dbReference type="InterPro" id="IPR044609">
    <property type="entry name" value="FKBP2/11"/>
</dbReference>
<protein>
    <recommendedName>
        <fullName evidence="2 5">peptidylprolyl isomerase</fullName>
        <ecNumber evidence="2 5">5.2.1.8</ecNumber>
    </recommendedName>
</protein>
<dbReference type="InterPro" id="IPR036944">
    <property type="entry name" value="PPIase_FKBP_N_sf"/>
</dbReference>
<dbReference type="AlphaFoldDB" id="A0AB38FUI5"/>
<feature type="region of interest" description="Disordered" evidence="6">
    <location>
        <begin position="140"/>
        <end position="208"/>
    </location>
</feature>
<feature type="region of interest" description="Disordered" evidence="6">
    <location>
        <begin position="98"/>
        <end position="117"/>
    </location>
</feature>
<keyword evidence="7" id="KW-0732">Signal</keyword>
<dbReference type="Proteomes" id="UP000251313">
    <property type="component" value="Unassembled WGS sequence"/>
</dbReference>
<comment type="caution">
    <text evidence="9">The sequence shown here is derived from an EMBL/GenBank/DDBJ whole genome shotgun (WGS) entry which is preliminary data.</text>
</comment>
<keyword evidence="4 5" id="KW-0413">Isomerase</keyword>
<dbReference type="Gene3D" id="3.10.50.40">
    <property type="match status" value="1"/>
</dbReference>
<dbReference type="InterPro" id="IPR046357">
    <property type="entry name" value="PPIase_dom_sf"/>
</dbReference>
<feature type="domain" description="PPIase FKBP-type" evidence="8">
    <location>
        <begin position="323"/>
        <end position="409"/>
    </location>
</feature>
<dbReference type="Gene3D" id="1.10.287.460">
    <property type="entry name" value="Peptidyl-prolyl cis-trans isomerase, FKBP-type, N-terminal domain"/>
    <property type="match status" value="1"/>
</dbReference>
<dbReference type="PANTHER" id="PTHR45779:SF7">
    <property type="entry name" value="PEPTIDYLPROLYL ISOMERASE"/>
    <property type="match status" value="1"/>
</dbReference>
<evidence type="ECO:0000256" key="4">
    <source>
        <dbReference type="ARBA" id="ARBA00023235"/>
    </source>
</evidence>
<dbReference type="SUPFAM" id="SSF54534">
    <property type="entry name" value="FKBP-like"/>
    <property type="match status" value="1"/>
</dbReference>
<sequence>MNTLTRCCGQHAATREAVGFTSRYPVRLAVRLLVCATLTASALPVYAEVATEPADKAAPAMDAGEVQMLRQELARQDALLQKLMSQQSDLLSRQGLRAGEVPVPPTPPGGAPVPALTGAAATSAGEVAVSQARPEALPLNAATVTPPPAPAAEQSVSGVVSGGMTGQSGAGSPPSPAAVAPPIAPAASAPSASSTPAPQPETPSLSDENARRAYASGVSLAYEMQQSLAVQKSLGITLSPEVLMTGLQDALSNRPLRMQDSDIQSTLASLNADFTSRMQSRRADEVARGREFRSDFRRKKGVVSDAGSLYLIESRGAGRLRTTDMATLLVTGRLPDGTVFDGSGEAGQARKVKVGAMLPAIAIGLQKVGAGGHLTVVVPPEKGYGDMGLPPTVPGGATLIFDITVKGVNESG</sequence>
<comment type="catalytic activity">
    <reaction evidence="1 5">
        <text>[protein]-peptidylproline (omega=180) = [protein]-peptidylproline (omega=0)</text>
        <dbReference type="Rhea" id="RHEA:16237"/>
        <dbReference type="Rhea" id="RHEA-COMP:10747"/>
        <dbReference type="Rhea" id="RHEA-COMP:10748"/>
        <dbReference type="ChEBI" id="CHEBI:83833"/>
        <dbReference type="ChEBI" id="CHEBI:83834"/>
        <dbReference type="EC" id="5.2.1.8"/>
    </reaction>
</comment>
<keyword evidence="3 5" id="KW-0697">Rotamase</keyword>
<evidence type="ECO:0000256" key="3">
    <source>
        <dbReference type="ARBA" id="ARBA00023110"/>
    </source>
</evidence>
<feature type="compositionally biased region" description="Gly residues" evidence="6">
    <location>
        <begin position="160"/>
        <end position="169"/>
    </location>
</feature>
<evidence type="ECO:0000313" key="9">
    <source>
        <dbReference type="EMBL" id="SQA62992.1"/>
    </source>
</evidence>
<dbReference type="InterPro" id="IPR000774">
    <property type="entry name" value="PPIase_FKBP_N"/>
</dbReference>
<evidence type="ECO:0000256" key="7">
    <source>
        <dbReference type="SAM" id="SignalP"/>
    </source>
</evidence>
<evidence type="ECO:0000259" key="8">
    <source>
        <dbReference type="PROSITE" id="PS50059"/>
    </source>
</evidence>
<dbReference type="Pfam" id="PF00254">
    <property type="entry name" value="FKBP_C"/>
    <property type="match status" value="1"/>
</dbReference>
<feature type="chain" id="PRO_5044337383" description="peptidylprolyl isomerase" evidence="7">
    <location>
        <begin position="48"/>
        <end position="412"/>
    </location>
</feature>
<dbReference type="PANTHER" id="PTHR45779">
    <property type="entry name" value="PEPTIDYLPROLYL ISOMERASE"/>
    <property type="match status" value="1"/>
</dbReference>
<evidence type="ECO:0000256" key="5">
    <source>
        <dbReference type="PROSITE-ProRule" id="PRU00277"/>
    </source>
</evidence>
<dbReference type="RefSeq" id="WP_072009036.1">
    <property type="nucleotide sequence ID" value="NZ_UAVL01000009.1"/>
</dbReference>
<evidence type="ECO:0000256" key="6">
    <source>
        <dbReference type="SAM" id="MobiDB-lite"/>
    </source>
</evidence>
<dbReference type="GO" id="GO:0006457">
    <property type="term" value="P:protein folding"/>
    <property type="evidence" value="ECO:0007669"/>
    <property type="project" value="InterPro"/>
</dbReference>
<dbReference type="GO" id="GO:0003755">
    <property type="term" value="F:peptidyl-prolyl cis-trans isomerase activity"/>
    <property type="evidence" value="ECO:0007669"/>
    <property type="project" value="UniProtKB-KW"/>
</dbReference>
<proteinExistence type="predicted"/>
<feature type="compositionally biased region" description="Pro residues" evidence="6">
    <location>
        <begin position="102"/>
        <end position="111"/>
    </location>
</feature>